<name>A0A2C9CJ07_KUEST</name>
<evidence type="ECO:0000313" key="3">
    <source>
        <dbReference type="Proteomes" id="UP000221734"/>
    </source>
</evidence>
<organism evidence="2 3">
    <name type="scientific">Kuenenia stuttgartiensis</name>
    <dbReference type="NCBI Taxonomy" id="174633"/>
    <lineage>
        <taxon>Bacteria</taxon>
        <taxon>Pseudomonadati</taxon>
        <taxon>Planctomycetota</taxon>
        <taxon>Candidatus Brocadiia</taxon>
        <taxon>Candidatus Brocadiales</taxon>
        <taxon>Candidatus Brocadiaceae</taxon>
        <taxon>Candidatus Kuenenia</taxon>
    </lineage>
</organism>
<reference evidence="3" key="1">
    <citation type="submission" date="2017-10" db="EMBL/GenBank/DDBJ databases">
        <authorList>
            <person name="Frank J."/>
        </authorList>
    </citation>
    <scope>NUCLEOTIDE SEQUENCE [LARGE SCALE GENOMIC DNA]</scope>
</reference>
<dbReference type="Pfam" id="PF13676">
    <property type="entry name" value="TIR_2"/>
    <property type="match status" value="1"/>
</dbReference>
<dbReference type="KEGG" id="kst:KSMBR1_3405"/>
<protein>
    <recommendedName>
        <fullName evidence="1">TIR domain-containing protein</fullName>
    </recommendedName>
</protein>
<dbReference type="Proteomes" id="UP000221734">
    <property type="component" value="Chromosome Kuenenia_stuttgartiensis_MBR1"/>
</dbReference>
<dbReference type="Gene3D" id="3.40.50.10140">
    <property type="entry name" value="Toll/interleukin-1 receptor homology (TIR) domain"/>
    <property type="match status" value="1"/>
</dbReference>
<dbReference type="InterPro" id="IPR000157">
    <property type="entry name" value="TIR_dom"/>
</dbReference>
<dbReference type="GO" id="GO:0007165">
    <property type="term" value="P:signal transduction"/>
    <property type="evidence" value="ECO:0007669"/>
    <property type="project" value="InterPro"/>
</dbReference>
<keyword evidence="3" id="KW-1185">Reference proteome</keyword>
<dbReference type="OrthoDB" id="9810385at2"/>
<gene>
    <name evidence="2" type="ORF">KSMBR1_3405</name>
</gene>
<dbReference type="AlphaFoldDB" id="A0A2C9CJ07"/>
<dbReference type="EMBL" id="LT934425">
    <property type="protein sequence ID" value="SOH05879.1"/>
    <property type="molecule type" value="Genomic_DNA"/>
</dbReference>
<feature type="domain" description="TIR" evidence="1">
    <location>
        <begin position="34"/>
        <end position="155"/>
    </location>
</feature>
<evidence type="ECO:0000259" key="1">
    <source>
        <dbReference type="Pfam" id="PF13676"/>
    </source>
</evidence>
<dbReference type="InterPro" id="IPR035897">
    <property type="entry name" value="Toll_tir_struct_dom_sf"/>
</dbReference>
<proteinExistence type="predicted"/>
<evidence type="ECO:0000313" key="2">
    <source>
        <dbReference type="EMBL" id="SOH05879.1"/>
    </source>
</evidence>
<dbReference type="RefSeq" id="WP_099326410.1">
    <property type="nucleotide sequence ID" value="NZ_LT934425.1"/>
</dbReference>
<accession>A0A2C9CJ07</accession>
<dbReference type="SUPFAM" id="SSF52200">
    <property type="entry name" value="Toll/Interleukin receptor TIR domain"/>
    <property type="match status" value="1"/>
</dbReference>
<sequence>MSPYTTFDDIRSINEKIDRNVIIKEAYSRQYPSVFLSHSSADHESLPAVIKILENHGGRVYIDDGDPRLSGKVNPNTAEVLRETIGKCSKLVVLVTTNTKDSRWVPWELGLGDGKKFQSSIAIFPVVKDSLTESWHEQEYLGLYKRIVWSKFKGKDKSEWMVWDHNDNTATGLGEWLR</sequence>